<feature type="compositionally biased region" description="Pro residues" evidence="1">
    <location>
        <begin position="97"/>
        <end position="132"/>
    </location>
</feature>
<evidence type="ECO:0000256" key="1">
    <source>
        <dbReference type="SAM" id="MobiDB-lite"/>
    </source>
</evidence>
<dbReference type="AlphaFoldDB" id="A0A835B1E4"/>
<sequence>MQPAAFTSIIRLLPHSSASSLSLVLRHAVPLLCVPPRPRALWVPTPAPRGRYSNPPPHSLNLFQPAPPSSVETLEPRPWRGAAPPPAPSSPPSVAAPAPPPPPPPPPPRASARPPRSPPPLAAASPPSPSPPQGKSKWNPDPRRLGERGLMVNDWRFLDPCRPLAAMAGSPVAVVARLTGHTAASVRACCELSQGTLFCRTFEDDDFMRHQSFQTQHSNHRDTGAKLNRRQEPRASTQQDEAAVLPTQDVSSRRPQPVVELDVGSGNLCGRASRGRDGYPGRDADDAKALEFCKLGCARASDAVDRCDEACYRFCTKHVHTAAGAATAAS</sequence>
<gene>
    <name evidence="2" type="ORF">HU200_044966</name>
</gene>
<accession>A0A835B1E4</accession>
<reference evidence="2" key="1">
    <citation type="submission" date="2020-07" db="EMBL/GenBank/DDBJ databases">
        <title>Genome sequence and genetic diversity analysis of an under-domesticated orphan crop, white fonio (Digitaria exilis).</title>
        <authorList>
            <person name="Bennetzen J.L."/>
            <person name="Chen S."/>
            <person name="Ma X."/>
            <person name="Wang X."/>
            <person name="Yssel A.E.J."/>
            <person name="Chaluvadi S.R."/>
            <person name="Johnson M."/>
            <person name="Gangashetty P."/>
            <person name="Hamidou F."/>
            <person name="Sanogo M.D."/>
            <person name="Zwaenepoel A."/>
            <person name="Wallace J."/>
            <person name="Van De Peer Y."/>
            <person name="Van Deynze A."/>
        </authorList>
    </citation>
    <scope>NUCLEOTIDE SEQUENCE</scope>
    <source>
        <tissue evidence="2">Leaves</tissue>
    </source>
</reference>
<evidence type="ECO:0000313" key="3">
    <source>
        <dbReference type="Proteomes" id="UP000636709"/>
    </source>
</evidence>
<name>A0A835B1E4_9POAL</name>
<evidence type="ECO:0000313" key="2">
    <source>
        <dbReference type="EMBL" id="KAF8683108.1"/>
    </source>
</evidence>
<dbReference type="EMBL" id="JACEFO010002103">
    <property type="protein sequence ID" value="KAF8683108.1"/>
    <property type="molecule type" value="Genomic_DNA"/>
</dbReference>
<feature type="region of interest" description="Disordered" evidence="1">
    <location>
        <begin position="53"/>
        <end position="145"/>
    </location>
</feature>
<dbReference type="Proteomes" id="UP000636709">
    <property type="component" value="Unassembled WGS sequence"/>
</dbReference>
<proteinExistence type="predicted"/>
<feature type="compositionally biased region" description="Basic and acidic residues" evidence="1">
    <location>
        <begin position="219"/>
        <end position="233"/>
    </location>
</feature>
<feature type="region of interest" description="Disordered" evidence="1">
    <location>
        <begin position="213"/>
        <end position="255"/>
    </location>
</feature>
<keyword evidence="3" id="KW-1185">Reference proteome</keyword>
<comment type="caution">
    <text evidence="2">The sequence shown here is derived from an EMBL/GenBank/DDBJ whole genome shotgun (WGS) entry which is preliminary data.</text>
</comment>
<dbReference type="PRINTS" id="PR01217">
    <property type="entry name" value="PRICHEXTENSN"/>
</dbReference>
<organism evidence="2 3">
    <name type="scientific">Digitaria exilis</name>
    <dbReference type="NCBI Taxonomy" id="1010633"/>
    <lineage>
        <taxon>Eukaryota</taxon>
        <taxon>Viridiplantae</taxon>
        <taxon>Streptophyta</taxon>
        <taxon>Embryophyta</taxon>
        <taxon>Tracheophyta</taxon>
        <taxon>Spermatophyta</taxon>
        <taxon>Magnoliopsida</taxon>
        <taxon>Liliopsida</taxon>
        <taxon>Poales</taxon>
        <taxon>Poaceae</taxon>
        <taxon>PACMAD clade</taxon>
        <taxon>Panicoideae</taxon>
        <taxon>Panicodae</taxon>
        <taxon>Paniceae</taxon>
        <taxon>Anthephorinae</taxon>
        <taxon>Digitaria</taxon>
    </lineage>
</organism>
<protein>
    <submittedName>
        <fullName evidence="2">Uncharacterized protein</fullName>
    </submittedName>
</protein>